<proteinExistence type="inferred from homology"/>
<gene>
    <name evidence="7" type="ORF">V6N12_030303</name>
</gene>
<organism evidence="7 8">
    <name type="scientific">Hibiscus sabdariffa</name>
    <name type="common">roselle</name>
    <dbReference type="NCBI Taxonomy" id="183260"/>
    <lineage>
        <taxon>Eukaryota</taxon>
        <taxon>Viridiplantae</taxon>
        <taxon>Streptophyta</taxon>
        <taxon>Embryophyta</taxon>
        <taxon>Tracheophyta</taxon>
        <taxon>Spermatophyta</taxon>
        <taxon>Magnoliopsida</taxon>
        <taxon>eudicotyledons</taxon>
        <taxon>Gunneridae</taxon>
        <taxon>Pentapetalae</taxon>
        <taxon>rosids</taxon>
        <taxon>malvids</taxon>
        <taxon>Malvales</taxon>
        <taxon>Malvaceae</taxon>
        <taxon>Malvoideae</taxon>
        <taxon>Hibiscus</taxon>
    </lineage>
</organism>
<evidence type="ECO:0000259" key="5">
    <source>
        <dbReference type="SMART" id="SM00385"/>
    </source>
</evidence>
<keyword evidence="2 4" id="KW-0195">Cyclin</keyword>
<keyword evidence="1" id="KW-0132">Cell division</keyword>
<reference evidence="7 8" key="1">
    <citation type="journal article" date="2024" name="G3 (Bethesda)">
        <title>Genome assembly of Hibiscus sabdariffa L. provides insights into metabolisms of medicinal natural products.</title>
        <authorList>
            <person name="Kim T."/>
        </authorList>
    </citation>
    <scope>NUCLEOTIDE SEQUENCE [LARGE SCALE GENOMIC DNA]</scope>
    <source>
        <strain evidence="7">TK-2024</strain>
        <tissue evidence="7">Old leaves</tissue>
    </source>
</reference>
<dbReference type="Pfam" id="PF00134">
    <property type="entry name" value="Cyclin_N"/>
    <property type="match status" value="1"/>
</dbReference>
<evidence type="ECO:0000256" key="1">
    <source>
        <dbReference type="ARBA" id="ARBA00022618"/>
    </source>
</evidence>
<keyword evidence="8" id="KW-1185">Reference proteome</keyword>
<dbReference type="PANTHER" id="PTHR10177">
    <property type="entry name" value="CYCLINS"/>
    <property type="match status" value="1"/>
</dbReference>
<comment type="similarity">
    <text evidence="4">Belongs to the cyclin family.</text>
</comment>
<evidence type="ECO:0000256" key="3">
    <source>
        <dbReference type="ARBA" id="ARBA00023306"/>
    </source>
</evidence>
<accession>A0ABR2C0I1</accession>
<feature type="domain" description="Cyclin C-terminal" evidence="6">
    <location>
        <begin position="182"/>
        <end position="310"/>
    </location>
</feature>
<keyword evidence="3" id="KW-0131">Cell cycle</keyword>
<dbReference type="CDD" id="cd20544">
    <property type="entry name" value="CYCLIN_AtCycD-like_rpt2"/>
    <property type="match status" value="1"/>
</dbReference>
<dbReference type="CDD" id="cd20543">
    <property type="entry name" value="CYCLIN_AtCycD-like_rpt1"/>
    <property type="match status" value="1"/>
</dbReference>
<dbReference type="Gene3D" id="1.10.472.10">
    <property type="entry name" value="Cyclin-like"/>
    <property type="match status" value="2"/>
</dbReference>
<name>A0ABR2C0I1_9ROSI</name>
<dbReference type="SMART" id="SM01332">
    <property type="entry name" value="Cyclin_C"/>
    <property type="match status" value="1"/>
</dbReference>
<dbReference type="Pfam" id="PF02984">
    <property type="entry name" value="Cyclin_C"/>
    <property type="match status" value="1"/>
</dbReference>
<dbReference type="InterPro" id="IPR039361">
    <property type="entry name" value="Cyclin"/>
</dbReference>
<dbReference type="InterPro" id="IPR013763">
    <property type="entry name" value="Cyclin-like_dom"/>
</dbReference>
<dbReference type="InterPro" id="IPR006671">
    <property type="entry name" value="Cyclin_N"/>
</dbReference>
<dbReference type="EMBL" id="JBBPBM010000071">
    <property type="protein sequence ID" value="KAK8512894.1"/>
    <property type="molecule type" value="Genomic_DNA"/>
</dbReference>
<evidence type="ECO:0008006" key="9">
    <source>
        <dbReference type="Google" id="ProtNLM"/>
    </source>
</evidence>
<comment type="caution">
    <text evidence="7">The sequence shown here is derived from an EMBL/GenBank/DDBJ whole genome shotgun (WGS) entry which is preliminary data.</text>
</comment>
<evidence type="ECO:0000256" key="4">
    <source>
        <dbReference type="RuleBase" id="RU000383"/>
    </source>
</evidence>
<dbReference type="SUPFAM" id="SSF47954">
    <property type="entry name" value="Cyclin-like"/>
    <property type="match status" value="2"/>
</dbReference>
<evidence type="ECO:0000256" key="2">
    <source>
        <dbReference type="ARBA" id="ARBA00023127"/>
    </source>
</evidence>
<evidence type="ECO:0000313" key="8">
    <source>
        <dbReference type="Proteomes" id="UP001472677"/>
    </source>
</evidence>
<evidence type="ECO:0000259" key="6">
    <source>
        <dbReference type="SMART" id="SM01332"/>
    </source>
</evidence>
<evidence type="ECO:0000313" key="7">
    <source>
        <dbReference type="EMBL" id="KAK8512894.1"/>
    </source>
</evidence>
<dbReference type="InterPro" id="IPR036915">
    <property type="entry name" value="Cyclin-like_sf"/>
</dbReference>
<sequence>MSVSCSDRFTDLLCGEDSDEVFTGDSPACSSELEYPASCIEESSIAGFIEHERNFVPGFDYLARFQSQSLDASAREEAVAWILKAFENEVQAFYNFQPLTAYLSVNYLDRFLYSRRLPQTSGWPWQLLAVACLSLAAKMEEPFVPSLLDLQVEGAKYIFEPKTIRRMELLVLTVLDWRLRSVTPFSFTDFFAYKADPTGTFFGFLISKATDTILSNIKESSFLEYWPSSIAAAAILCAANDIPNLSLVNPEHAELWCNGLSREKILSCYRLMQGLIVDKGRRKPPMILPQLRVTIRPGDSSLSSSSSPSYKRRKLNKCLWVDDDKGNSE</sequence>
<dbReference type="InterPro" id="IPR004367">
    <property type="entry name" value="Cyclin_C-dom"/>
</dbReference>
<feature type="domain" description="Cyclin-like" evidence="5">
    <location>
        <begin position="85"/>
        <end position="173"/>
    </location>
</feature>
<dbReference type="Proteomes" id="UP001472677">
    <property type="component" value="Unassembled WGS sequence"/>
</dbReference>
<dbReference type="SMART" id="SM00385">
    <property type="entry name" value="CYCLIN"/>
    <property type="match status" value="1"/>
</dbReference>
<protein>
    <recommendedName>
        <fullName evidence="9">B-like cyclin</fullName>
    </recommendedName>
</protein>